<reference evidence="2 3" key="1">
    <citation type="submission" date="2018-11" db="EMBL/GenBank/DDBJ databases">
        <title>YIM 102482-1 draft genome.</title>
        <authorList>
            <person name="Li G."/>
            <person name="Jiang Y."/>
        </authorList>
    </citation>
    <scope>NUCLEOTIDE SEQUENCE [LARGE SCALE GENOMIC DNA]</scope>
    <source>
        <strain evidence="2 3">YIM 102482-1</strain>
    </source>
</reference>
<name>A0A3P3W023_9MICO</name>
<feature type="transmembrane region" description="Helical" evidence="1">
    <location>
        <begin position="338"/>
        <end position="355"/>
    </location>
</feature>
<dbReference type="OrthoDB" id="10009611at2"/>
<keyword evidence="1" id="KW-0812">Transmembrane</keyword>
<dbReference type="EMBL" id="RQVS01000002">
    <property type="protein sequence ID" value="RRJ88330.1"/>
    <property type="molecule type" value="Genomic_DNA"/>
</dbReference>
<keyword evidence="3" id="KW-1185">Reference proteome</keyword>
<protein>
    <submittedName>
        <fullName evidence="2">Tetratricopeptide repeat protein</fullName>
    </submittedName>
</protein>
<feature type="transmembrane region" description="Helical" evidence="1">
    <location>
        <begin position="308"/>
        <end position="332"/>
    </location>
</feature>
<keyword evidence="1" id="KW-0472">Membrane</keyword>
<organism evidence="2 3">
    <name type="scientific">Gulosibacter macacae</name>
    <dbReference type="NCBI Taxonomy" id="2488791"/>
    <lineage>
        <taxon>Bacteria</taxon>
        <taxon>Bacillati</taxon>
        <taxon>Actinomycetota</taxon>
        <taxon>Actinomycetes</taxon>
        <taxon>Micrococcales</taxon>
        <taxon>Microbacteriaceae</taxon>
        <taxon>Gulosibacter</taxon>
    </lineage>
</organism>
<evidence type="ECO:0000313" key="2">
    <source>
        <dbReference type="EMBL" id="RRJ88330.1"/>
    </source>
</evidence>
<dbReference type="InterPro" id="IPR011990">
    <property type="entry name" value="TPR-like_helical_dom_sf"/>
</dbReference>
<sequence>MTANALQQAQGYLSAGMPDRARELLRAELATDPTNPATHLLLGAAESELDNLTEAEQHARLALTSNELAASGWLLLANVLQRIPERKEEFLAAATTAVRSDPNDWRGRQMFAIALYTANLPAAALAEAQHSVNLAVTNEYDRAQALMTLAKLELSAGYRREARETVGQAMALAPTDIELQSSLVRMQLALGQRAKAIATALGVLRVTPTDVAPVNLSKIALFLIELRLVFSALIISFLVPLLTFGVLGMRTQRGEWIDDALTDTVIRGGGAVGLVALLLVASIQLRHLADASVRRAVLRFASRSVRTWIIGIMLIAMALCYLLTIVFGTAVILLPLPFGIMLVTWFFHTFAVHALRTDGI</sequence>
<keyword evidence="1" id="KW-1133">Transmembrane helix</keyword>
<feature type="transmembrane region" description="Helical" evidence="1">
    <location>
        <begin position="269"/>
        <end position="288"/>
    </location>
</feature>
<comment type="caution">
    <text evidence="2">The sequence shown here is derived from an EMBL/GenBank/DDBJ whole genome shotgun (WGS) entry which is preliminary data.</text>
</comment>
<dbReference type="Proteomes" id="UP000274391">
    <property type="component" value="Unassembled WGS sequence"/>
</dbReference>
<dbReference type="Gene3D" id="1.25.40.10">
    <property type="entry name" value="Tetratricopeptide repeat domain"/>
    <property type="match status" value="1"/>
</dbReference>
<evidence type="ECO:0000256" key="1">
    <source>
        <dbReference type="SAM" id="Phobius"/>
    </source>
</evidence>
<gene>
    <name evidence="2" type="ORF">EG850_02495</name>
</gene>
<proteinExistence type="predicted"/>
<accession>A0A3P3W023</accession>
<evidence type="ECO:0000313" key="3">
    <source>
        <dbReference type="Proteomes" id="UP000274391"/>
    </source>
</evidence>
<feature type="transmembrane region" description="Helical" evidence="1">
    <location>
        <begin position="228"/>
        <end position="249"/>
    </location>
</feature>
<dbReference type="AlphaFoldDB" id="A0A3P3W023"/>
<dbReference type="SUPFAM" id="SSF48452">
    <property type="entry name" value="TPR-like"/>
    <property type="match status" value="2"/>
</dbReference>
<dbReference type="RefSeq" id="WP_124969508.1">
    <property type="nucleotide sequence ID" value="NZ_RQVS01000002.1"/>
</dbReference>